<dbReference type="InterPro" id="IPR008936">
    <property type="entry name" value="Rho_GTPase_activation_prot"/>
</dbReference>
<dbReference type="GO" id="GO:0005096">
    <property type="term" value="F:GTPase activator activity"/>
    <property type="evidence" value="ECO:0007669"/>
    <property type="project" value="UniProtKB-KW"/>
</dbReference>
<dbReference type="Pfam" id="PF00620">
    <property type="entry name" value="RhoGAP"/>
    <property type="match status" value="1"/>
</dbReference>
<dbReference type="AlphaFoldDB" id="A0AAE0W1X4"/>
<dbReference type="Proteomes" id="UP001195483">
    <property type="component" value="Unassembled WGS sequence"/>
</dbReference>
<keyword evidence="1" id="KW-0343">GTPase activation</keyword>
<organism evidence="3 4">
    <name type="scientific">Potamilus streckersoni</name>
    <dbReference type="NCBI Taxonomy" id="2493646"/>
    <lineage>
        <taxon>Eukaryota</taxon>
        <taxon>Metazoa</taxon>
        <taxon>Spiralia</taxon>
        <taxon>Lophotrochozoa</taxon>
        <taxon>Mollusca</taxon>
        <taxon>Bivalvia</taxon>
        <taxon>Autobranchia</taxon>
        <taxon>Heteroconchia</taxon>
        <taxon>Palaeoheterodonta</taxon>
        <taxon>Unionida</taxon>
        <taxon>Unionoidea</taxon>
        <taxon>Unionidae</taxon>
        <taxon>Ambleminae</taxon>
        <taxon>Lampsilini</taxon>
        <taxon>Potamilus</taxon>
    </lineage>
</organism>
<reference evidence="3" key="1">
    <citation type="journal article" date="2021" name="Genome Biol. Evol.">
        <title>A High-Quality Reference Genome for a Parasitic Bivalve with Doubly Uniparental Inheritance (Bivalvia: Unionida).</title>
        <authorList>
            <person name="Smith C.H."/>
        </authorList>
    </citation>
    <scope>NUCLEOTIDE SEQUENCE</scope>
    <source>
        <strain evidence="3">CHS0354</strain>
    </source>
</reference>
<keyword evidence="4" id="KW-1185">Reference proteome</keyword>
<protein>
    <recommendedName>
        <fullName evidence="2">Rho-GAP domain-containing protein</fullName>
    </recommendedName>
</protein>
<dbReference type="GO" id="GO:0007165">
    <property type="term" value="P:signal transduction"/>
    <property type="evidence" value="ECO:0007669"/>
    <property type="project" value="InterPro"/>
</dbReference>
<dbReference type="InterPro" id="IPR000198">
    <property type="entry name" value="RhoGAP_dom"/>
</dbReference>
<gene>
    <name evidence="3" type="ORF">CHS0354_014064</name>
</gene>
<sequence>MLACQQCLPAPGHPPNDMSLSDLRHRQTEAERNVNRLRNCLPEKLETFCKMHLSFLLDLSGTKLEELFGDNSSRHIEPIKKKASTPFSKKKESSPQMGNRFLSQDEIAQIYQLIEFLQRPENIRTEGLFRKTGNMSRQRLLKEWVKQGADLHLDDGTFSPHDCATVLKSCISELPEPLLTEKHFEAHCQIVDMANNVPLDKDRSKVKDKQIKALQLLFLLIPRENAILLECLLDLLHKVSNVSENMMNSHSLGMVFAPSLICPKKLTPMEFHSMSESFTKAVSFLIESTPFLFQIPRELAVDVGNFWRDMEDPHNNVFTEEPVPQNTNDHVSIQKSKYGSATAVNTVVTFAERKSMDELQSSQDTQVALAQLYAHVQAMPNSAKKKKLLKQFNKANGYSSSKTKHTRSRTFGESLKKHIPLLNKHKQRNASSEEAESSCTGISWEIKKTINFDEKENMATCNKTPKKIIEEVKVKSFDNPAVHIVDLKASPQMAQDPKVPNIKNTTLLARKRHSDEDLNKDLPNVLMSSEKEIDYIFKVTPKKKVCPFTQQKPTAVVSPITKSSAKTPKSTQMAMVTPRGKTSMMLFKTPNQYRESNL</sequence>
<dbReference type="GO" id="GO:0051056">
    <property type="term" value="P:regulation of small GTPase mediated signal transduction"/>
    <property type="evidence" value="ECO:0007669"/>
    <property type="project" value="TreeGrafter"/>
</dbReference>
<proteinExistence type="predicted"/>
<accession>A0AAE0W1X4</accession>
<dbReference type="PANTHER" id="PTHR14963">
    <property type="entry name" value="RHO GTPASE ACTIVATING PROTEIN 18,19-RELATED"/>
    <property type="match status" value="1"/>
</dbReference>
<evidence type="ECO:0000313" key="3">
    <source>
        <dbReference type="EMBL" id="KAK3598441.1"/>
    </source>
</evidence>
<dbReference type="SMART" id="SM00324">
    <property type="entry name" value="RhoGAP"/>
    <property type="match status" value="1"/>
</dbReference>
<reference evidence="3" key="3">
    <citation type="submission" date="2023-05" db="EMBL/GenBank/DDBJ databases">
        <authorList>
            <person name="Smith C.H."/>
        </authorList>
    </citation>
    <scope>NUCLEOTIDE SEQUENCE</scope>
    <source>
        <strain evidence="3">CHS0354</strain>
        <tissue evidence="3">Mantle</tissue>
    </source>
</reference>
<dbReference type="EMBL" id="JAEAOA010000864">
    <property type="protein sequence ID" value="KAK3598441.1"/>
    <property type="molecule type" value="Genomic_DNA"/>
</dbReference>
<dbReference type="GO" id="GO:0005737">
    <property type="term" value="C:cytoplasm"/>
    <property type="evidence" value="ECO:0007669"/>
    <property type="project" value="TreeGrafter"/>
</dbReference>
<name>A0AAE0W1X4_9BIVA</name>
<evidence type="ECO:0000256" key="1">
    <source>
        <dbReference type="ARBA" id="ARBA00022468"/>
    </source>
</evidence>
<dbReference type="Gene3D" id="1.10.555.10">
    <property type="entry name" value="Rho GTPase activation protein"/>
    <property type="match status" value="1"/>
</dbReference>
<dbReference type="PANTHER" id="PTHR14963:SF7">
    <property type="entry name" value="RHO GTPASE-ACTIVATING PROTEIN 19"/>
    <property type="match status" value="1"/>
</dbReference>
<feature type="domain" description="Rho-GAP" evidence="2">
    <location>
        <begin position="85"/>
        <end position="293"/>
    </location>
</feature>
<dbReference type="PROSITE" id="PS50238">
    <property type="entry name" value="RHOGAP"/>
    <property type="match status" value="1"/>
</dbReference>
<reference evidence="3" key="2">
    <citation type="journal article" date="2021" name="Genome Biol. Evol.">
        <title>Developing a high-quality reference genome for a parasitic bivalve with doubly uniparental inheritance (Bivalvia: Unionida).</title>
        <authorList>
            <person name="Smith C.H."/>
        </authorList>
    </citation>
    <scope>NUCLEOTIDE SEQUENCE</scope>
    <source>
        <strain evidence="3">CHS0354</strain>
        <tissue evidence="3">Mantle</tissue>
    </source>
</reference>
<evidence type="ECO:0000259" key="2">
    <source>
        <dbReference type="PROSITE" id="PS50238"/>
    </source>
</evidence>
<comment type="caution">
    <text evidence="3">The sequence shown here is derived from an EMBL/GenBank/DDBJ whole genome shotgun (WGS) entry which is preliminary data.</text>
</comment>
<evidence type="ECO:0000313" key="4">
    <source>
        <dbReference type="Proteomes" id="UP001195483"/>
    </source>
</evidence>
<dbReference type="SUPFAM" id="SSF48350">
    <property type="entry name" value="GTPase activation domain, GAP"/>
    <property type="match status" value="1"/>
</dbReference>